<dbReference type="Pfam" id="PF13152">
    <property type="entry name" value="DUF3967"/>
    <property type="match status" value="1"/>
</dbReference>
<reference evidence="2 3" key="1">
    <citation type="submission" date="2017-09" db="EMBL/GenBank/DDBJ databases">
        <title>Large-scale bioinformatics analysis of Bacillus genomes uncovers conserved roles of natural products in bacterial physiology.</title>
        <authorList>
            <consortium name="Agbiome Team Llc"/>
            <person name="Bleich R.M."/>
            <person name="Grubbs K.J."/>
            <person name="Santa Maria K.C."/>
            <person name="Allen S.E."/>
            <person name="Farag S."/>
            <person name="Shank E.A."/>
            <person name="Bowers A."/>
        </authorList>
    </citation>
    <scope>NUCLEOTIDE SEQUENCE [LARGE SCALE GENOMIC DNA]</scope>
    <source>
        <strain evidence="2 3">AFS064137</strain>
    </source>
</reference>
<evidence type="ECO:0000313" key="2">
    <source>
        <dbReference type="EMBL" id="PFT96472.1"/>
    </source>
</evidence>
<feature type="domain" description="DUF3967" evidence="1">
    <location>
        <begin position="130"/>
        <end position="165"/>
    </location>
</feature>
<dbReference type="Gene3D" id="1.10.1660.10">
    <property type="match status" value="1"/>
</dbReference>
<name>A0A9X7B229_BACTU</name>
<gene>
    <name evidence="2" type="ORF">COK81_08980</name>
</gene>
<comment type="caution">
    <text evidence="2">The sequence shown here is derived from an EMBL/GenBank/DDBJ whole genome shotgun (WGS) entry which is preliminary data.</text>
</comment>
<accession>A0A9X7B229</accession>
<proteinExistence type="predicted"/>
<sequence length="167" mass="19797">MELKERAYWTHEVASKLEIGESTLRKWCIEIEKNGYSFLKGEQDSRAFLEADISVLIRLKELVRDKRETVKKAATIAAEEARTPPVHTVITKDQSENTLPVQIEQSTSLFTLNEVRNMIREELDEREKERVKERDQALLTVMKELQEIKRNIAASHEKQRWWKFWKK</sequence>
<dbReference type="InterPro" id="IPR025052">
    <property type="entry name" value="DUF3967"/>
</dbReference>
<dbReference type="RefSeq" id="WP_006921652.1">
    <property type="nucleotide sequence ID" value="NZ_JAUKEV010000074.1"/>
</dbReference>
<protein>
    <recommendedName>
        <fullName evidence="1">DUF3967 domain-containing protein</fullName>
    </recommendedName>
</protein>
<dbReference type="AlphaFoldDB" id="A0A9X7B229"/>
<organism evidence="2 3">
    <name type="scientific">Bacillus thuringiensis</name>
    <dbReference type="NCBI Taxonomy" id="1428"/>
    <lineage>
        <taxon>Bacteria</taxon>
        <taxon>Bacillati</taxon>
        <taxon>Bacillota</taxon>
        <taxon>Bacilli</taxon>
        <taxon>Bacillales</taxon>
        <taxon>Bacillaceae</taxon>
        <taxon>Bacillus</taxon>
        <taxon>Bacillus cereus group</taxon>
    </lineage>
</organism>
<evidence type="ECO:0000259" key="1">
    <source>
        <dbReference type="Pfam" id="PF13152"/>
    </source>
</evidence>
<evidence type="ECO:0000313" key="3">
    <source>
        <dbReference type="Proteomes" id="UP000225910"/>
    </source>
</evidence>
<dbReference type="Proteomes" id="UP000225910">
    <property type="component" value="Unassembled WGS sequence"/>
</dbReference>
<dbReference type="EMBL" id="NVCU01000056">
    <property type="protein sequence ID" value="PFT96472.1"/>
    <property type="molecule type" value="Genomic_DNA"/>
</dbReference>